<keyword evidence="2 3" id="KW-0040">ANK repeat</keyword>
<dbReference type="OrthoDB" id="10012027at2759"/>
<name>A0A834I9I8_RHYFE</name>
<sequence length="269" mass="30906">MLPKIVRNFNDVILKWDHLKEKHHSFYKIQICDEFKEWKTIYCGRKAQFTVTGLAPCTCYNFRLKSVSDGEWSYFKAGTIDLGPYTSVMHMTRALKLGKTSVIRKISCLKPSLLNIENKERKTPLIQAIQNDDMQILQLLITLGANVNKPLLVTQRTPLMYAIYDGHLKAASLLIDKGADIFSKDINGLNIMHYAVDSDKLESVKFTFNAKININEQDNKGWTPLYRAVILKCNPEIIQYLLENGADPTLKDNNGFDYYKHSKLSHWKA</sequence>
<gene>
    <name evidence="4" type="ORF">GWI33_012023</name>
</gene>
<dbReference type="Gene3D" id="1.25.40.20">
    <property type="entry name" value="Ankyrin repeat-containing domain"/>
    <property type="match status" value="2"/>
</dbReference>
<organism evidence="4 5">
    <name type="scientific">Rhynchophorus ferrugineus</name>
    <name type="common">Red palm weevil</name>
    <name type="synonym">Curculio ferrugineus</name>
    <dbReference type="NCBI Taxonomy" id="354439"/>
    <lineage>
        <taxon>Eukaryota</taxon>
        <taxon>Metazoa</taxon>
        <taxon>Ecdysozoa</taxon>
        <taxon>Arthropoda</taxon>
        <taxon>Hexapoda</taxon>
        <taxon>Insecta</taxon>
        <taxon>Pterygota</taxon>
        <taxon>Neoptera</taxon>
        <taxon>Endopterygota</taxon>
        <taxon>Coleoptera</taxon>
        <taxon>Polyphaga</taxon>
        <taxon>Cucujiformia</taxon>
        <taxon>Curculionidae</taxon>
        <taxon>Dryophthorinae</taxon>
        <taxon>Rhynchophorus</taxon>
    </lineage>
</organism>
<proteinExistence type="predicted"/>
<reference evidence="4" key="1">
    <citation type="submission" date="2020-08" db="EMBL/GenBank/DDBJ databases">
        <title>Genome sequencing and assembly of the red palm weevil Rhynchophorus ferrugineus.</title>
        <authorList>
            <person name="Dias G.B."/>
            <person name="Bergman C.M."/>
            <person name="Manee M."/>
        </authorList>
    </citation>
    <scope>NUCLEOTIDE SEQUENCE</scope>
    <source>
        <strain evidence="4">AA-2017</strain>
        <tissue evidence="4">Whole larva</tissue>
    </source>
</reference>
<dbReference type="InterPro" id="IPR013783">
    <property type="entry name" value="Ig-like_fold"/>
</dbReference>
<dbReference type="CDD" id="cd00063">
    <property type="entry name" value="FN3"/>
    <property type="match status" value="1"/>
</dbReference>
<dbReference type="InterPro" id="IPR036116">
    <property type="entry name" value="FN3_sf"/>
</dbReference>
<feature type="repeat" description="ANK" evidence="3">
    <location>
        <begin position="120"/>
        <end position="148"/>
    </location>
</feature>
<evidence type="ECO:0000256" key="1">
    <source>
        <dbReference type="ARBA" id="ARBA00022737"/>
    </source>
</evidence>
<feature type="repeat" description="ANK" evidence="3">
    <location>
        <begin position="220"/>
        <end position="253"/>
    </location>
</feature>
<dbReference type="InterPro" id="IPR002110">
    <property type="entry name" value="Ankyrin_rpt"/>
</dbReference>
<dbReference type="EMBL" id="JAACXV010010940">
    <property type="protein sequence ID" value="KAF7275271.1"/>
    <property type="molecule type" value="Genomic_DNA"/>
</dbReference>
<dbReference type="PANTHER" id="PTHR24201">
    <property type="entry name" value="ANK_REP_REGION DOMAIN-CONTAINING PROTEIN"/>
    <property type="match status" value="1"/>
</dbReference>
<dbReference type="SMART" id="SM00248">
    <property type="entry name" value="ANK"/>
    <property type="match status" value="4"/>
</dbReference>
<dbReference type="Pfam" id="PF12796">
    <property type="entry name" value="Ank_2"/>
    <property type="match status" value="1"/>
</dbReference>
<dbReference type="InterPro" id="IPR050776">
    <property type="entry name" value="Ank_Repeat/CDKN_Inhibitor"/>
</dbReference>
<evidence type="ECO:0000313" key="5">
    <source>
        <dbReference type="Proteomes" id="UP000625711"/>
    </source>
</evidence>
<evidence type="ECO:0000256" key="3">
    <source>
        <dbReference type="PROSITE-ProRule" id="PRU00023"/>
    </source>
</evidence>
<keyword evidence="5" id="KW-1185">Reference proteome</keyword>
<dbReference type="PROSITE" id="PS50297">
    <property type="entry name" value="ANK_REP_REGION"/>
    <property type="match status" value="3"/>
</dbReference>
<protein>
    <submittedName>
        <fullName evidence="4">Uncharacterized protein</fullName>
    </submittedName>
</protein>
<dbReference type="PANTHER" id="PTHR24201:SF2">
    <property type="entry name" value="ANKYRIN REPEAT DOMAIN-CONTAINING PROTEIN 42"/>
    <property type="match status" value="1"/>
</dbReference>
<dbReference type="SUPFAM" id="SSF48403">
    <property type="entry name" value="Ankyrin repeat"/>
    <property type="match status" value="1"/>
</dbReference>
<dbReference type="Proteomes" id="UP000625711">
    <property type="component" value="Unassembled WGS sequence"/>
</dbReference>
<evidence type="ECO:0000256" key="2">
    <source>
        <dbReference type="ARBA" id="ARBA00023043"/>
    </source>
</evidence>
<keyword evidence="1" id="KW-0677">Repeat</keyword>
<dbReference type="SUPFAM" id="SSF49265">
    <property type="entry name" value="Fibronectin type III"/>
    <property type="match status" value="1"/>
</dbReference>
<comment type="caution">
    <text evidence="4">The sequence shown here is derived from an EMBL/GenBank/DDBJ whole genome shotgun (WGS) entry which is preliminary data.</text>
</comment>
<accession>A0A834I9I8</accession>
<dbReference type="InterPro" id="IPR003961">
    <property type="entry name" value="FN3_dom"/>
</dbReference>
<dbReference type="InterPro" id="IPR036770">
    <property type="entry name" value="Ankyrin_rpt-contain_sf"/>
</dbReference>
<dbReference type="AlphaFoldDB" id="A0A834I9I8"/>
<dbReference type="Gene3D" id="2.60.40.10">
    <property type="entry name" value="Immunoglobulins"/>
    <property type="match status" value="1"/>
</dbReference>
<dbReference type="PROSITE" id="PS50088">
    <property type="entry name" value="ANK_REPEAT"/>
    <property type="match status" value="3"/>
</dbReference>
<evidence type="ECO:0000313" key="4">
    <source>
        <dbReference type="EMBL" id="KAF7275271.1"/>
    </source>
</evidence>
<feature type="repeat" description="ANK" evidence="3">
    <location>
        <begin position="154"/>
        <end position="186"/>
    </location>
</feature>
<dbReference type="Pfam" id="PF13637">
    <property type="entry name" value="Ank_4"/>
    <property type="match status" value="1"/>
</dbReference>